<reference evidence="1" key="1">
    <citation type="submission" date="2012-05" db="EMBL/GenBank/DDBJ databases">
        <authorList>
            <person name="Studholme D.J."/>
            <person name="Wasukira A."/>
            <person name="Grant M."/>
        </authorList>
    </citation>
    <scope>NUCLEOTIDE SEQUENCE [LARGE SCALE GENOMIC DNA]</scope>
    <source>
        <strain evidence="1">NCPPB 890</strain>
    </source>
</reference>
<comment type="caution">
    <text evidence="1">The sequence shown here is derived from an EMBL/GenBank/DDBJ whole genome shotgun (WGS) entry which is preliminary data.</text>
</comment>
<accession>A0A836ZU19</accession>
<sequence>MEILQCGCEFLMPFHVALAIAPDMPMPLFFGTDVPRGFFLLRFRISAPSHAYAYKHAILENIVQSNTSSTHRMIDRFFQPIAK</sequence>
<organism evidence="1">
    <name type="scientific">Xanthomonas vasicola pv. vasculorum NCPPB 890</name>
    <dbReference type="NCBI Taxonomy" id="1184265"/>
    <lineage>
        <taxon>Bacteria</taxon>
        <taxon>Pseudomonadati</taxon>
        <taxon>Pseudomonadota</taxon>
        <taxon>Gammaproteobacteria</taxon>
        <taxon>Lysobacterales</taxon>
        <taxon>Lysobacteraceae</taxon>
        <taxon>Xanthomonas</taxon>
    </lineage>
</organism>
<evidence type="ECO:0000313" key="1">
    <source>
        <dbReference type="EMBL" id="KFA00713.1"/>
    </source>
</evidence>
<protein>
    <submittedName>
        <fullName evidence="1">Uncharacterized protein</fullName>
    </submittedName>
</protein>
<name>A0A836ZU19_XANVA</name>
<dbReference type="EMBL" id="AKBN01001306">
    <property type="protein sequence ID" value="KFA00713.1"/>
    <property type="molecule type" value="Genomic_DNA"/>
</dbReference>
<proteinExistence type="predicted"/>
<gene>
    <name evidence="1" type="ORF">A11K_0120455</name>
</gene>
<dbReference type="AlphaFoldDB" id="A0A836ZU19"/>